<evidence type="ECO:0000256" key="1">
    <source>
        <dbReference type="SAM" id="MobiDB-lite"/>
    </source>
</evidence>
<accession>A0ABQ9TW09</accession>
<keyword evidence="3" id="KW-1185">Reference proteome</keyword>
<protein>
    <submittedName>
        <fullName evidence="2">Uncharacterized protein</fullName>
    </submittedName>
</protein>
<dbReference type="EMBL" id="JASSZA010000019">
    <property type="protein sequence ID" value="KAK2088985.1"/>
    <property type="molecule type" value="Genomic_DNA"/>
</dbReference>
<reference evidence="2 3" key="1">
    <citation type="submission" date="2023-05" db="EMBL/GenBank/DDBJ databases">
        <title>B98-5 Cell Line De Novo Hybrid Assembly: An Optical Mapping Approach.</title>
        <authorList>
            <person name="Kananen K."/>
            <person name="Auerbach J.A."/>
            <person name="Kautto E."/>
            <person name="Blachly J.S."/>
        </authorList>
    </citation>
    <scope>NUCLEOTIDE SEQUENCE [LARGE SCALE GENOMIC DNA]</scope>
    <source>
        <strain evidence="2">B95-8</strain>
        <tissue evidence="2">Cell line</tissue>
    </source>
</reference>
<feature type="compositionally biased region" description="Polar residues" evidence="1">
    <location>
        <begin position="119"/>
        <end position="129"/>
    </location>
</feature>
<feature type="region of interest" description="Disordered" evidence="1">
    <location>
        <begin position="42"/>
        <end position="85"/>
    </location>
</feature>
<organism evidence="2 3">
    <name type="scientific">Saguinus oedipus</name>
    <name type="common">Cotton-top tamarin</name>
    <name type="synonym">Oedipomidas oedipus</name>
    <dbReference type="NCBI Taxonomy" id="9490"/>
    <lineage>
        <taxon>Eukaryota</taxon>
        <taxon>Metazoa</taxon>
        <taxon>Chordata</taxon>
        <taxon>Craniata</taxon>
        <taxon>Vertebrata</taxon>
        <taxon>Euteleostomi</taxon>
        <taxon>Mammalia</taxon>
        <taxon>Eutheria</taxon>
        <taxon>Euarchontoglires</taxon>
        <taxon>Primates</taxon>
        <taxon>Haplorrhini</taxon>
        <taxon>Platyrrhini</taxon>
        <taxon>Cebidae</taxon>
        <taxon>Callitrichinae</taxon>
        <taxon>Saguinus</taxon>
    </lineage>
</organism>
<proteinExistence type="predicted"/>
<sequence>MAVTHRAKDRLTVAATWCTAEDPPGLAGLNLFPGLSHLFPIGPAQPPSLCNPPTDPKTRDVRRPRRLCRANEHSPPAHRPRPGSRCPGLDWALLLPSARAGAAGSPQHWPPPCRLLPTRQGTDASQEPRSTPEETGRILTPVRLR</sequence>
<evidence type="ECO:0000313" key="3">
    <source>
        <dbReference type="Proteomes" id="UP001266305"/>
    </source>
</evidence>
<name>A0ABQ9TW09_SAGOE</name>
<comment type="caution">
    <text evidence="2">The sequence shown here is derived from an EMBL/GenBank/DDBJ whole genome shotgun (WGS) entry which is preliminary data.</text>
</comment>
<feature type="region of interest" description="Disordered" evidence="1">
    <location>
        <begin position="100"/>
        <end position="145"/>
    </location>
</feature>
<dbReference type="Proteomes" id="UP001266305">
    <property type="component" value="Unassembled WGS sequence"/>
</dbReference>
<evidence type="ECO:0000313" key="2">
    <source>
        <dbReference type="EMBL" id="KAK2088985.1"/>
    </source>
</evidence>
<gene>
    <name evidence="2" type="ORF">P7K49_034892</name>
</gene>
<feature type="compositionally biased region" description="Pro residues" evidence="1">
    <location>
        <begin position="43"/>
        <end position="55"/>
    </location>
</feature>